<proteinExistence type="predicted"/>
<dbReference type="InterPro" id="IPR043504">
    <property type="entry name" value="Peptidase_S1_PA_chymotrypsin"/>
</dbReference>
<dbReference type="OrthoDB" id="9815040at2"/>
<sequence length="652" mass="70961">MLRVLPEINRLFTPILVVTSIWAISASPARSLSASEVAQIAKTIAVKIENPSLRLHGSGTLIKQEGKTYYVLTAYHVLSQSGKYTLIAPDGQKYSIDDKTIKHKSGTDLAVFQFQSDKTYKIAKIGDSDKVTEGNLSYVAGFPKPTAAFPISAFRFLEGKITANASRPVDEGYQIVYSNNTLGGMSGGAVLNEQGELIGVHGRAETVADITKGSPKPVSTGNNLGIAINTFLRLALMDVGVQAPEVQVATKPKADDLYLQAVAKYSKGDYQGAIATYGKIIDLKPQNARAYINRGSARAQIKDYQGAIADFDAALKLNPKDALAYANRGAVRSDLGDTKGEIADYTQAIDLAPQVAIAYNNRGVAHYESGNKVQAEADLDKAIELDPNLPLAYNNRGMLRYYLKQYAAAAGDFSEAIRLDPQYAQAYNNRGLAIYNLGNKLGSTGDFSQAIALDPSLASAYYNRANVRSETGFKAGAIADFSKALQLDPQLSKPVSSNSAKVNVNFAQGITFAPNSAQVYINRGIARFQFNNPAAAIFDYTEALRIDPRSALAYYRRGIAYYAMGNVQSAIIDWQQAKAFDFNLLEPQLLLAAALYAQGNETEALQNGERVIPQLRNIFGANFKIQQDEWGDRLFQDTAKFLDSPRIRTLLR</sequence>
<dbReference type="RefSeq" id="WP_106287403.1">
    <property type="nucleotide sequence ID" value="NZ_CAWNTC010000192.1"/>
</dbReference>
<dbReference type="GO" id="GO:0009279">
    <property type="term" value="C:cell outer membrane"/>
    <property type="evidence" value="ECO:0007669"/>
    <property type="project" value="TreeGrafter"/>
</dbReference>
<comment type="caution">
    <text evidence="4">The sequence shown here is derived from an EMBL/GenBank/DDBJ whole genome shotgun (WGS) entry which is preliminary data.</text>
</comment>
<dbReference type="Pfam" id="PF13432">
    <property type="entry name" value="TPR_16"/>
    <property type="match status" value="1"/>
</dbReference>
<evidence type="ECO:0000313" key="4">
    <source>
        <dbReference type="EMBL" id="PSB04388.1"/>
    </source>
</evidence>
<dbReference type="Gene3D" id="1.25.40.10">
    <property type="entry name" value="Tetratricopeptide repeat domain"/>
    <property type="match status" value="4"/>
</dbReference>
<dbReference type="Proteomes" id="UP000238762">
    <property type="component" value="Unassembled WGS sequence"/>
</dbReference>
<gene>
    <name evidence="4" type="ORF">C7B64_04225</name>
</gene>
<evidence type="ECO:0000256" key="2">
    <source>
        <dbReference type="ARBA" id="ARBA00022803"/>
    </source>
</evidence>
<evidence type="ECO:0000256" key="3">
    <source>
        <dbReference type="PROSITE-ProRule" id="PRU00339"/>
    </source>
</evidence>
<dbReference type="PROSITE" id="PS50005">
    <property type="entry name" value="TPR"/>
    <property type="match status" value="8"/>
</dbReference>
<reference evidence="4 5" key="1">
    <citation type="submission" date="2018-02" db="EMBL/GenBank/DDBJ databases">
        <authorList>
            <person name="Cohen D.B."/>
            <person name="Kent A.D."/>
        </authorList>
    </citation>
    <scope>NUCLEOTIDE SEQUENCE [LARGE SCALE GENOMIC DNA]</scope>
    <source>
        <strain evidence="4 5">CCAP 1448/3</strain>
    </source>
</reference>
<dbReference type="InterPro" id="IPR019734">
    <property type="entry name" value="TPR_rpt"/>
</dbReference>
<dbReference type="EMBL" id="PVWJ01000013">
    <property type="protein sequence ID" value="PSB04388.1"/>
    <property type="molecule type" value="Genomic_DNA"/>
</dbReference>
<dbReference type="InterPro" id="IPR009003">
    <property type="entry name" value="Peptidase_S1_PA"/>
</dbReference>
<dbReference type="SUPFAM" id="SSF50494">
    <property type="entry name" value="Trypsin-like serine proteases"/>
    <property type="match status" value="1"/>
</dbReference>
<feature type="repeat" description="TPR" evidence="3">
    <location>
        <begin position="322"/>
        <end position="355"/>
    </location>
</feature>
<organism evidence="4 5">
    <name type="scientific">Merismopedia glauca CCAP 1448/3</name>
    <dbReference type="NCBI Taxonomy" id="1296344"/>
    <lineage>
        <taxon>Bacteria</taxon>
        <taxon>Bacillati</taxon>
        <taxon>Cyanobacteriota</taxon>
        <taxon>Cyanophyceae</taxon>
        <taxon>Synechococcales</taxon>
        <taxon>Merismopediaceae</taxon>
        <taxon>Merismopedia</taxon>
    </lineage>
</organism>
<dbReference type="InterPro" id="IPR050498">
    <property type="entry name" value="Ycf3"/>
</dbReference>
<feature type="repeat" description="TPR" evidence="3">
    <location>
        <begin position="390"/>
        <end position="423"/>
    </location>
</feature>
<dbReference type="InterPro" id="IPR011990">
    <property type="entry name" value="TPR-like_helical_dom_sf"/>
</dbReference>
<keyword evidence="1" id="KW-0677">Repeat</keyword>
<keyword evidence="5" id="KW-1185">Reference proteome</keyword>
<name>A0A2T1C894_9CYAN</name>
<dbReference type="Gene3D" id="2.40.10.10">
    <property type="entry name" value="Trypsin-like serine proteases"/>
    <property type="match status" value="2"/>
</dbReference>
<dbReference type="Pfam" id="PF13365">
    <property type="entry name" value="Trypsin_2"/>
    <property type="match status" value="1"/>
</dbReference>
<dbReference type="Pfam" id="PF13414">
    <property type="entry name" value="TPR_11"/>
    <property type="match status" value="2"/>
</dbReference>
<dbReference type="GO" id="GO:0046813">
    <property type="term" value="P:receptor-mediated virion attachment to host cell"/>
    <property type="evidence" value="ECO:0007669"/>
    <property type="project" value="TreeGrafter"/>
</dbReference>
<dbReference type="Pfam" id="PF13181">
    <property type="entry name" value="TPR_8"/>
    <property type="match status" value="2"/>
</dbReference>
<dbReference type="PANTHER" id="PTHR44858:SF1">
    <property type="entry name" value="UDP-N-ACETYLGLUCOSAMINE--PEPTIDE N-ACETYLGLUCOSAMINYLTRANSFERASE SPINDLY-RELATED"/>
    <property type="match status" value="1"/>
</dbReference>
<protein>
    <submittedName>
        <fullName evidence="4">Uncharacterized protein</fullName>
    </submittedName>
</protein>
<evidence type="ECO:0000256" key="1">
    <source>
        <dbReference type="ARBA" id="ARBA00022737"/>
    </source>
</evidence>
<evidence type="ECO:0000313" key="5">
    <source>
        <dbReference type="Proteomes" id="UP000238762"/>
    </source>
</evidence>
<accession>A0A2T1C894</accession>
<feature type="repeat" description="TPR" evidence="3">
    <location>
        <begin position="517"/>
        <end position="550"/>
    </location>
</feature>
<feature type="repeat" description="TPR" evidence="3">
    <location>
        <begin position="458"/>
        <end position="491"/>
    </location>
</feature>
<reference evidence="4 5" key="2">
    <citation type="submission" date="2018-03" db="EMBL/GenBank/DDBJ databases">
        <title>The ancient ancestry and fast evolution of plastids.</title>
        <authorList>
            <person name="Moore K.R."/>
            <person name="Magnabosco C."/>
            <person name="Momper L."/>
            <person name="Gold D.A."/>
            <person name="Bosak T."/>
            <person name="Fournier G.P."/>
        </authorList>
    </citation>
    <scope>NUCLEOTIDE SEQUENCE [LARGE SCALE GENOMIC DNA]</scope>
    <source>
        <strain evidence="4 5">CCAP 1448/3</strain>
    </source>
</reference>
<dbReference type="PANTHER" id="PTHR44858">
    <property type="entry name" value="TETRATRICOPEPTIDE REPEAT PROTEIN 6"/>
    <property type="match status" value="1"/>
</dbReference>
<dbReference type="AlphaFoldDB" id="A0A2T1C894"/>
<keyword evidence="2 3" id="KW-0802">TPR repeat</keyword>
<feature type="repeat" description="TPR" evidence="3">
    <location>
        <begin position="424"/>
        <end position="457"/>
    </location>
</feature>
<feature type="repeat" description="TPR" evidence="3">
    <location>
        <begin position="356"/>
        <end position="389"/>
    </location>
</feature>
<dbReference type="SUPFAM" id="SSF48452">
    <property type="entry name" value="TPR-like"/>
    <property type="match status" value="2"/>
</dbReference>
<dbReference type="PROSITE" id="PS50293">
    <property type="entry name" value="TPR_REGION"/>
    <property type="match status" value="1"/>
</dbReference>
<dbReference type="Pfam" id="PF00515">
    <property type="entry name" value="TPR_1"/>
    <property type="match status" value="1"/>
</dbReference>
<feature type="repeat" description="TPR" evidence="3">
    <location>
        <begin position="254"/>
        <end position="287"/>
    </location>
</feature>
<feature type="repeat" description="TPR" evidence="3">
    <location>
        <begin position="288"/>
        <end position="321"/>
    </location>
</feature>
<dbReference type="SMART" id="SM00028">
    <property type="entry name" value="TPR"/>
    <property type="match status" value="10"/>
</dbReference>